<dbReference type="RefSeq" id="WP_119838855.1">
    <property type="nucleotide sequence ID" value="NZ_CP060436.1"/>
</dbReference>
<organism evidence="3 4">
    <name type="scientific">Pseudooceanicola algae</name>
    <dbReference type="NCBI Taxonomy" id="1537215"/>
    <lineage>
        <taxon>Bacteria</taxon>
        <taxon>Pseudomonadati</taxon>
        <taxon>Pseudomonadota</taxon>
        <taxon>Alphaproteobacteria</taxon>
        <taxon>Rhodobacterales</taxon>
        <taxon>Paracoccaceae</taxon>
        <taxon>Pseudooceanicola</taxon>
    </lineage>
</organism>
<dbReference type="GO" id="GO:0004177">
    <property type="term" value="F:aminopeptidase activity"/>
    <property type="evidence" value="ECO:0007669"/>
    <property type="project" value="UniProtKB-ARBA"/>
</dbReference>
<dbReference type="AlphaFoldDB" id="A0A418SHT5"/>
<name>A0A418SHT5_9RHOB</name>
<dbReference type="InterPro" id="IPR029149">
    <property type="entry name" value="Creatin/AminoP/Spt16_N"/>
</dbReference>
<dbReference type="InterPro" id="IPR036005">
    <property type="entry name" value="Creatinase/aminopeptidase-like"/>
</dbReference>
<dbReference type="GO" id="GO:0008235">
    <property type="term" value="F:metalloexopeptidase activity"/>
    <property type="evidence" value="ECO:0007669"/>
    <property type="project" value="UniProtKB-ARBA"/>
</dbReference>
<protein>
    <submittedName>
        <fullName evidence="3">Putative dipeptidase PepE</fullName>
        <ecNumber evidence="3">3.4.13.-</ecNumber>
    </submittedName>
</protein>
<feature type="domain" description="Peptidase M24" evidence="1">
    <location>
        <begin position="174"/>
        <end position="372"/>
    </location>
</feature>
<dbReference type="PRINTS" id="PR00599">
    <property type="entry name" value="MAPEPTIDASE"/>
</dbReference>
<keyword evidence="3" id="KW-0224">Dipeptidase</keyword>
<dbReference type="SUPFAM" id="SSF53092">
    <property type="entry name" value="Creatinase/prolidase N-terminal domain"/>
    <property type="match status" value="1"/>
</dbReference>
<dbReference type="CDD" id="cd01066">
    <property type="entry name" value="APP_MetAP"/>
    <property type="match status" value="1"/>
</dbReference>
<dbReference type="EC" id="3.4.13.-" evidence="3"/>
<dbReference type="KEGG" id="palw:PSAL_014610"/>
<keyword evidence="3" id="KW-0378">Hydrolase</keyword>
<evidence type="ECO:0000259" key="2">
    <source>
        <dbReference type="Pfam" id="PF01321"/>
    </source>
</evidence>
<dbReference type="Gene3D" id="3.90.230.10">
    <property type="entry name" value="Creatinase/methionine aminopeptidase superfamily"/>
    <property type="match status" value="1"/>
</dbReference>
<dbReference type="Proteomes" id="UP000283786">
    <property type="component" value="Chromosome"/>
</dbReference>
<dbReference type="PANTHER" id="PTHR46112">
    <property type="entry name" value="AMINOPEPTIDASE"/>
    <property type="match status" value="1"/>
</dbReference>
<dbReference type="EMBL" id="CP060436">
    <property type="protein sequence ID" value="QPM90226.1"/>
    <property type="molecule type" value="Genomic_DNA"/>
</dbReference>
<feature type="domain" description="Creatinase N-terminal" evidence="2">
    <location>
        <begin position="23"/>
        <end position="165"/>
    </location>
</feature>
<proteinExistence type="predicted"/>
<dbReference type="InterPro" id="IPR001714">
    <property type="entry name" value="Pept_M24_MAP"/>
</dbReference>
<reference evidence="3 4" key="1">
    <citation type="submission" date="2020-08" db="EMBL/GenBank/DDBJ databases">
        <title>Genome sequence of Rhodobacteraceae bacterium Lw-13e.</title>
        <authorList>
            <person name="Poehlein A."/>
            <person name="Wolter L."/>
            <person name="Daniel R."/>
            <person name="Brinkhoff T."/>
        </authorList>
    </citation>
    <scope>NUCLEOTIDE SEQUENCE [LARGE SCALE GENOMIC DNA]</scope>
    <source>
        <strain evidence="3 4">Lw-13e</strain>
    </source>
</reference>
<evidence type="ECO:0000259" key="1">
    <source>
        <dbReference type="Pfam" id="PF00557"/>
    </source>
</evidence>
<dbReference type="InterPro" id="IPR000994">
    <property type="entry name" value="Pept_M24"/>
</dbReference>
<keyword evidence="3" id="KW-0645">Protease</keyword>
<sequence>MTAPASSPLPTPRGFPEAELRARTAAAQARMAEAGLEALLLTTEPALRYFTGFLTRFWGSPTRPWFLVIPASGDPVAVIPAIGAHLMGQSWISDVRSWSSPEPGDTGLRLLSDCLVEKAPEGRVGLPSGPETHLRLPLSDWARLRALLPRHHFTDDAEILADLRLLKSPAEVAKIETACAIATRAFDRVPEIAGPGVALDQVFRRFQMLCLEEGADWVPYLAGGAGPGGYGDVISPATPAPLQKGDVLMLDTGLCHDGYFCDFDRNFSVGAPSPETVRAHARLIGAARAGFDLARPGATFADLFGAMNRVLTPGGTTPGRLGHGLGMELTEGPSIVPWEGRDLQPGMVLTLEPLLTLPSGQVMVHEENILITPTGARWLSRPSGPEIALLPVPEAAKAAP</sequence>
<dbReference type="Pfam" id="PF00557">
    <property type="entry name" value="Peptidase_M24"/>
    <property type="match status" value="1"/>
</dbReference>
<dbReference type="GO" id="GO:0016805">
    <property type="term" value="F:dipeptidase activity"/>
    <property type="evidence" value="ECO:0007669"/>
    <property type="project" value="UniProtKB-KW"/>
</dbReference>
<accession>A0A418SHT5</accession>
<dbReference type="SUPFAM" id="SSF55920">
    <property type="entry name" value="Creatinase/aminopeptidase"/>
    <property type="match status" value="1"/>
</dbReference>
<keyword evidence="4" id="KW-1185">Reference proteome</keyword>
<dbReference type="InterPro" id="IPR050659">
    <property type="entry name" value="Peptidase_M24B"/>
</dbReference>
<evidence type="ECO:0000313" key="4">
    <source>
        <dbReference type="Proteomes" id="UP000283786"/>
    </source>
</evidence>
<evidence type="ECO:0000313" key="3">
    <source>
        <dbReference type="EMBL" id="QPM90226.1"/>
    </source>
</evidence>
<dbReference type="InterPro" id="IPR000587">
    <property type="entry name" value="Creatinase_N"/>
</dbReference>
<dbReference type="PANTHER" id="PTHR46112:SF2">
    <property type="entry name" value="XAA-PRO AMINOPEPTIDASE P-RELATED"/>
    <property type="match status" value="1"/>
</dbReference>
<dbReference type="OrthoDB" id="9806388at2"/>
<dbReference type="Gene3D" id="3.40.350.10">
    <property type="entry name" value="Creatinase/prolidase N-terminal domain"/>
    <property type="match status" value="1"/>
</dbReference>
<gene>
    <name evidence="3" type="primary">pepE</name>
    <name evidence="3" type="ORF">PSAL_014610</name>
</gene>
<dbReference type="Pfam" id="PF01321">
    <property type="entry name" value="Creatinase_N"/>
    <property type="match status" value="1"/>
</dbReference>